<organism evidence="2 3">
    <name type="scientific">Rhodofomes roseus</name>
    <dbReference type="NCBI Taxonomy" id="34475"/>
    <lineage>
        <taxon>Eukaryota</taxon>
        <taxon>Fungi</taxon>
        <taxon>Dikarya</taxon>
        <taxon>Basidiomycota</taxon>
        <taxon>Agaricomycotina</taxon>
        <taxon>Agaricomycetes</taxon>
        <taxon>Polyporales</taxon>
        <taxon>Rhodofomes</taxon>
    </lineage>
</organism>
<dbReference type="Proteomes" id="UP000814176">
    <property type="component" value="Unassembled WGS sequence"/>
</dbReference>
<dbReference type="EMBL" id="JADCUA010000001">
    <property type="protein sequence ID" value="KAH9844339.1"/>
    <property type="molecule type" value="Genomic_DNA"/>
</dbReference>
<gene>
    <name evidence="2" type="ORF">C8Q71DRAFT_40645</name>
</gene>
<accession>A0ABQ8KYF4</accession>
<proteinExistence type="predicted"/>
<evidence type="ECO:0000313" key="2">
    <source>
        <dbReference type="EMBL" id="KAH9844339.1"/>
    </source>
</evidence>
<keyword evidence="3" id="KW-1185">Reference proteome</keyword>
<dbReference type="GeneID" id="71999089"/>
<feature type="region of interest" description="Disordered" evidence="1">
    <location>
        <begin position="130"/>
        <end position="158"/>
    </location>
</feature>
<evidence type="ECO:0000256" key="1">
    <source>
        <dbReference type="SAM" id="MobiDB-lite"/>
    </source>
</evidence>
<sequence>MPPKAQPKAYILPVKTHKLSVFLTASLNDTIGSLKKDVLMALNAPVLRAPNPKSESAMNVDDAQDWTVPTAGSVKDFELCRALKERGRPTGIYELLEDDMQVRNCLTNWDALYVQFRDTDGELLPVQVSTPSLLDEEDEEAELAAARKGKRKAPPEGE</sequence>
<protein>
    <submittedName>
        <fullName evidence="2">Uncharacterized protein</fullName>
    </submittedName>
</protein>
<evidence type="ECO:0000313" key="3">
    <source>
        <dbReference type="Proteomes" id="UP000814176"/>
    </source>
</evidence>
<dbReference type="RefSeq" id="XP_047785149.1">
    <property type="nucleotide sequence ID" value="XM_047918357.1"/>
</dbReference>
<comment type="caution">
    <text evidence="2">The sequence shown here is derived from an EMBL/GenBank/DDBJ whole genome shotgun (WGS) entry which is preliminary data.</text>
</comment>
<reference evidence="2 3" key="1">
    <citation type="journal article" date="2021" name="Environ. Microbiol.">
        <title>Gene family expansions and transcriptome signatures uncover fungal adaptations to wood decay.</title>
        <authorList>
            <person name="Hage H."/>
            <person name="Miyauchi S."/>
            <person name="Viragh M."/>
            <person name="Drula E."/>
            <person name="Min B."/>
            <person name="Chaduli D."/>
            <person name="Navarro D."/>
            <person name="Favel A."/>
            <person name="Norest M."/>
            <person name="Lesage-Meessen L."/>
            <person name="Balint B."/>
            <person name="Merenyi Z."/>
            <person name="de Eugenio L."/>
            <person name="Morin E."/>
            <person name="Martinez A.T."/>
            <person name="Baldrian P."/>
            <person name="Stursova M."/>
            <person name="Martinez M.J."/>
            <person name="Novotny C."/>
            <person name="Magnuson J.K."/>
            <person name="Spatafora J.W."/>
            <person name="Maurice S."/>
            <person name="Pangilinan J."/>
            <person name="Andreopoulos W."/>
            <person name="LaButti K."/>
            <person name="Hundley H."/>
            <person name="Na H."/>
            <person name="Kuo A."/>
            <person name="Barry K."/>
            <person name="Lipzen A."/>
            <person name="Henrissat B."/>
            <person name="Riley R."/>
            <person name="Ahrendt S."/>
            <person name="Nagy L.G."/>
            <person name="Grigoriev I.V."/>
            <person name="Martin F."/>
            <person name="Rosso M.N."/>
        </authorList>
    </citation>
    <scope>NUCLEOTIDE SEQUENCE [LARGE SCALE GENOMIC DNA]</scope>
    <source>
        <strain evidence="2 3">CIRM-BRFM 1785</strain>
    </source>
</reference>
<name>A0ABQ8KYF4_9APHY</name>